<dbReference type="Pfam" id="PF21821">
    <property type="entry name" value="Dit_like"/>
    <property type="match status" value="1"/>
</dbReference>
<reference evidence="3" key="1">
    <citation type="submission" date="2024-05" db="EMBL/GenBank/DDBJ databases">
        <authorList>
            <person name="Kim S."/>
            <person name="Heo J."/>
            <person name="Choi H."/>
            <person name="Choi Y."/>
            <person name="Kwon S.-W."/>
            <person name="Kim Y."/>
        </authorList>
    </citation>
    <scope>NUCLEOTIDE SEQUENCE</scope>
    <source>
        <strain evidence="3">KACC 23698</strain>
    </source>
</reference>
<feature type="compositionally biased region" description="Polar residues" evidence="1">
    <location>
        <begin position="143"/>
        <end position="167"/>
    </location>
</feature>
<evidence type="ECO:0000259" key="2">
    <source>
        <dbReference type="Pfam" id="PF21821"/>
    </source>
</evidence>
<feature type="region of interest" description="Disordered" evidence="1">
    <location>
        <begin position="123"/>
        <end position="177"/>
    </location>
</feature>
<evidence type="ECO:0000256" key="1">
    <source>
        <dbReference type="SAM" id="MobiDB-lite"/>
    </source>
</evidence>
<accession>A0AAU7JMW3</accession>
<protein>
    <submittedName>
        <fullName evidence="3">Phage baseplate protein</fullName>
    </submittedName>
</protein>
<organism evidence="3">
    <name type="scientific">Alsobacter sp. KACC 23698</name>
    <dbReference type="NCBI Taxonomy" id="3149229"/>
    <lineage>
        <taxon>Bacteria</taxon>
        <taxon>Pseudomonadati</taxon>
        <taxon>Pseudomonadota</taxon>
        <taxon>Alphaproteobacteria</taxon>
        <taxon>Hyphomicrobiales</taxon>
        <taxon>Alsobacteraceae</taxon>
        <taxon>Alsobacter</taxon>
    </lineage>
</organism>
<dbReference type="EMBL" id="CP157484">
    <property type="protein sequence ID" value="XBO41633.1"/>
    <property type="molecule type" value="Genomic_DNA"/>
</dbReference>
<dbReference type="RefSeq" id="WP_406858487.1">
    <property type="nucleotide sequence ID" value="NZ_CP157484.1"/>
</dbReference>
<gene>
    <name evidence="3" type="ORF">ABEG18_13005</name>
</gene>
<name>A0AAU7JMW3_9HYPH</name>
<sequence>MSILLSRSIGGVFVDVVISEEHTSEMEIAEHPVEQGAKISDHAWRTPRKLRLESVVDSSRAVASFNALLALQATAEPFSIVTGLTVYSNMLIKSLVATRDKEKARVLFFTADLQEVIIVNTAESSGQSGGQGSGSETSEDGAQGTTSRGQVQARSVDTSSLSSSQATRLLDGAVGAD</sequence>
<evidence type="ECO:0000313" key="3">
    <source>
        <dbReference type="EMBL" id="XBO41633.1"/>
    </source>
</evidence>
<dbReference type="InterPro" id="IPR048494">
    <property type="entry name" value="Dit-like_N"/>
</dbReference>
<proteinExistence type="predicted"/>
<dbReference type="AlphaFoldDB" id="A0AAU7JMW3"/>
<feature type="domain" description="Dit-like phage tail protein N-terminal" evidence="2">
    <location>
        <begin position="14"/>
        <end position="124"/>
    </location>
</feature>